<feature type="compositionally biased region" description="Polar residues" evidence="1">
    <location>
        <begin position="74"/>
        <end position="100"/>
    </location>
</feature>
<feature type="region of interest" description="Disordered" evidence="1">
    <location>
        <begin position="1"/>
        <end position="100"/>
    </location>
</feature>
<dbReference type="AlphaFoldDB" id="A0A448XCB7"/>
<evidence type="ECO:0000256" key="1">
    <source>
        <dbReference type="SAM" id="MobiDB-lite"/>
    </source>
</evidence>
<proteinExistence type="predicted"/>
<protein>
    <submittedName>
        <fullName evidence="2">Uncharacterized protein</fullName>
    </submittedName>
</protein>
<feature type="non-terminal residue" evidence="2">
    <location>
        <position position="135"/>
    </location>
</feature>
<comment type="caution">
    <text evidence="2">The sequence shown here is derived from an EMBL/GenBank/DDBJ whole genome shotgun (WGS) entry which is preliminary data.</text>
</comment>
<dbReference type="EMBL" id="CAAALY010245727">
    <property type="protein sequence ID" value="VEL33408.1"/>
    <property type="molecule type" value="Genomic_DNA"/>
</dbReference>
<dbReference type="Proteomes" id="UP000784294">
    <property type="component" value="Unassembled WGS sequence"/>
</dbReference>
<evidence type="ECO:0000313" key="2">
    <source>
        <dbReference type="EMBL" id="VEL33408.1"/>
    </source>
</evidence>
<sequence>MSSLQTGLEATVQAPSTSLPSALVAMGTGVKPRSSPSLQAAPVPRPADSQSAPNNPASYARQPGSAPNGEEYSSRTPSAAHTGQPNSLTEVNRTTTSSQQLICPPALSLFSPPLTYSVPLMGGSNNSTGSDVWRR</sequence>
<feature type="compositionally biased region" description="Polar residues" evidence="1">
    <location>
        <begin position="1"/>
        <end position="20"/>
    </location>
</feature>
<accession>A0A448XCB7</accession>
<feature type="compositionally biased region" description="Polar residues" evidence="1">
    <location>
        <begin position="48"/>
        <end position="57"/>
    </location>
</feature>
<gene>
    <name evidence="2" type="ORF">PXEA_LOCUS26848</name>
</gene>
<organism evidence="2 3">
    <name type="scientific">Protopolystoma xenopodis</name>
    <dbReference type="NCBI Taxonomy" id="117903"/>
    <lineage>
        <taxon>Eukaryota</taxon>
        <taxon>Metazoa</taxon>
        <taxon>Spiralia</taxon>
        <taxon>Lophotrochozoa</taxon>
        <taxon>Platyhelminthes</taxon>
        <taxon>Monogenea</taxon>
        <taxon>Polyopisthocotylea</taxon>
        <taxon>Polystomatidea</taxon>
        <taxon>Polystomatidae</taxon>
        <taxon>Protopolystoma</taxon>
    </lineage>
</organism>
<evidence type="ECO:0000313" key="3">
    <source>
        <dbReference type="Proteomes" id="UP000784294"/>
    </source>
</evidence>
<name>A0A448XCB7_9PLAT</name>
<keyword evidence="3" id="KW-1185">Reference proteome</keyword>
<reference evidence="2" key="1">
    <citation type="submission" date="2018-11" db="EMBL/GenBank/DDBJ databases">
        <authorList>
            <consortium name="Pathogen Informatics"/>
        </authorList>
    </citation>
    <scope>NUCLEOTIDE SEQUENCE</scope>
</reference>